<dbReference type="Gene3D" id="1.25.40.390">
    <property type="match status" value="1"/>
</dbReference>
<evidence type="ECO:0000256" key="1">
    <source>
        <dbReference type="ARBA" id="ARBA00004442"/>
    </source>
</evidence>
<keyword evidence="10" id="KW-1185">Reference proteome</keyword>
<dbReference type="EMBL" id="CP007451">
    <property type="protein sequence ID" value="AHW58728.1"/>
    <property type="molecule type" value="Genomic_DNA"/>
</dbReference>
<sequence length="615" mass="68647">MKKLSILMVVVFLLTMSYSCSEEFLTKEPPGSLSENQLYSADGIEALMIGTYAMVGGSSLWEISWGASIQNWTYGSIASDDAYKGSELTDQSPANDIEHWVVQSTNNYPADKWQWALGMGVDRANKTLRIIDLVESEGGITSDDANAYRAETRFLRALFYFEARLVFGDYLPILDENVEDPTQVTNVNAEGAVLDFIIADLTFAGSNLPASQSQVGRATKWAAKALAARAYLQDLRYSDAEPLLDEIIASGEFTLAADFMDNFNIATNNNEESIFEIQANVNDINESLNAEMGIGLNWPHGGDIGMCCGFHQPSQNLFNAYKVDENGLPMFDTFNDTDLANDQGIASEAEFNPTDHALDPRVDHTISRRGIPYKDWGINRGNNWIRYQADGGPYLPVAKPFFKKSERFSLSTTTGWQTGINANNYRYLRYTHVILWKAECAAASGDIDEARTYVNMIRQRAMDSEQVMGKVLINKLPGGSDGVYPWGFNTTDADYKTGGDVDWTKPAANYQIGLYTSFADANEAMEAVQWEQRLELATEGFRFFDLRRWDNLPNQIGGKSMAEVLNGFARADERIRTSEASMVGYTFSEADKYMPIPQAQLDQQVGVLEQRPEYK</sequence>
<comment type="subcellular location">
    <subcellularLocation>
        <location evidence="1">Cell outer membrane</location>
    </subcellularLocation>
</comment>
<evidence type="ECO:0000313" key="8">
    <source>
        <dbReference type="EMBL" id="AHW58728.1"/>
    </source>
</evidence>
<evidence type="ECO:0000256" key="2">
    <source>
        <dbReference type="ARBA" id="ARBA00006275"/>
    </source>
</evidence>
<protein>
    <submittedName>
        <fullName evidence="8">Carbohydrate-binding protein SusD</fullName>
    </submittedName>
    <submittedName>
        <fullName evidence="9">Starch-binding associating with outer membrane</fullName>
    </submittedName>
</protein>
<dbReference type="Pfam" id="PF07980">
    <property type="entry name" value="SusD_RagB"/>
    <property type="match status" value="1"/>
</dbReference>
<dbReference type="Pfam" id="PF14322">
    <property type="entry name" value="SusD-like_3"/>
    <property type="match status" value="1"/>
</dbReference>
<evidence type="ECO:0000259" key="6">
    <source>
        <dbReference type="Pfam" id="PF07980"/>
    </source>
</evidence>
<evidence type="ECO:0000256" key="4">
    <source>
        <dbReference type="ARBA" id="ARBA00023136"/>
    </source>
</evidence>
<evidence type="ECO:0000256" key="5">
    <source>
        <dbReference type="ARBA" id="ARBA00023237"/>
    </source>
</evidence>
<dbReference type="AlphaFoldDB" id="X5D7Q4"/>
<dbReference type="RefSeq" id="WP_038554848.1">
    <property type="nucleotide sequence ID" value="NZ_FOHT01000006.1"/>
</dbReference>
<proteinExistence type="inferred from homology"/>
<dbReference type="InterPro" id="IPR012944">
    <property type="entry name" value="SusD_RagB_dom"/>
</dbReference>
<name>X5D7Q4_9BACT</name>
<feature type="domain" description="SusD-like N-terminal" evidence="7">
    <location>
        <begin position="75"/>
        <end position="232"/>
    </location>
</feature>
<evidence type="ECO:0000256" key="3">
    <source>
        <dbReference type="ARBA" id="ARBA00022729"/>
    </source>
</evidence>
<evidence type="ECO:0000313" key="10">
    <source>
        <dbReference type="Proteomes" id="UP000023772"/>
    </source>
</evidence>
<dbReference type="Proteomes" id="UP000023772">
    <property type="component" value="Chromosome"/>
</dbReference>
<dbReference type="InterPro" id="IPR011990">
    <property type="entry name" value="TPR-like_helical_dom_sf"/>
</dbReference>
<keyword evidence="4" id="KW-0472">Membrane</keyword>
<comment type="similarity">
    <text evidence="2">Belongs to the SusD family.</text>
</comment>
<dbReference type="SUPFAM" id="SSF48452">
    <property type="entry name" value="TPR-like"/>
    <property type="match status" value="1"/>
</dbReference>
<dbReference type="OrthoDB" id="9792139at2"/>
<organism evidence="9 11">
    <name type="scientific">Draconibacterium orientale</name>
    <dbReference type="NCBI Taxonomy" id="1168034"/>
    <lineage>
        <taxon>Bacteria</taxon>
        <taxon>Pseudomonadati</taxon>
        <taxon>Bacteroidota</taxon>
        <taxon>Bacteroidia</taxon>
        <taxon>Marinilabiliales</taxon>
        <taxon>Prolixibacteraceae</taxon>
        <taxon>Draconibacterium</taxon>
    </lineage>
</organism>
<dbReference type="HOGENOM" id="CLU_015553_1_0_10"/>
<dbReference type="InterPro" id="IPR033985">
    <property type="entry name" value="SusD-like_N"/>
</dbReference>
<keyword evidence="3" id="KW-0732">Signal</keyword>
<dbReference type="GO" id="GO:0009279">
    <property type="term" value="C:cell outer membrane"/>
    <property type="evidence" value="ECO:0007669"/>
    <property type="project" value="UniProtKB-SubCell"/>
</dbReference>
<reference evidence="8 10" key="1">
    <citation type="submission" date="2014-03" db="EMBL/GenBank/DDBJ databases">
        <title>Complete genome sequence of a deeply braunched marine Bacteroidia bacterium Draconibacterium orientale type strain FH5T.</title>
        <authorList>
            <person name="Li X."/>
            <person name="Wang X."/>
            <person name="Xie Z."/>
            <person name="Du Z."/>
            <person name="Chen G."/>
        </authorList>
    </citation>
    <scope>NUCLEOTIDE SEQUENCE [LARGE SCALE GENOMIC DNA]</scope>
    <source>
        <strain evidence="8 10">FH5</strain>
    </source>
</reference>
<reference evidence="9 11" key="2">
    <citation type="submission" date="2016-10" db="EMBL/GenBank/DDBJ databases">
        <authorList>
            <person name="de Groot N.N."/>
        </authorList>
    </citation>
    <scope>NUCLEOTIDE SEQUENCE [LARGE SCALE GENOMIC DNA]</scope>
    <source>
        <strain evidence="9 11">DSM 25947</strain>
    </source>
</reference>
<accession>X5D7Q4</accession>
<dbReference type="PROSITE" id="PS51257">
    <property type="entry name" value="PROKAR_LIPOPROTEIN"/>
    <property type="match status" value="1"/>
</dbReference>
<dbReference type="eggNOG" id="COG0561">
    <property type="taxonomic scope" value="Bacteria"/>
</dbReference>
<evidence type="ECO:0000313" key="9">
    <source>
        <dbReference type="EMBL" id="SET08961.1"/>
    </source>
</evidence>
<evidence type="ECO:0000313" key="11">
    <source>
        <dbReference type="Proteomes" id="UP000181981"/>
    </source>
</evidence>
<gene>
    <name evidence="8" type="ORF">FH5T_01780</name>
    <name evidence="9" type="ORF">SAMN05444285_1066</name>
</gene>
<evidence type="ECO:0000259" key="7">
    <source>
        <dbReference type="Pfam" id="PF14322"/>
    </source>
</evidence>
<feature type="domain" description="RagB/SusD" evidence="6">
    <location>
        <begin position="272"/>
        <end position="614"/>
    </location>
</feature>
<dbReference type="EMBL" id="FOHT01000006">
    <property type="protein sequence ID" value="SET08961.1"/>
    <property type="molecule type" value="Genomic_DNA"/>
</dbReference>
<dbReference type="KEGG" id="dori:FH5T_01780"/>
<keyword evidence="5" id="KW-0998">Cell outer membrane</keyword>
<dbReference type="STRING" id="1168034.FH5T_01780"/>
<dbReference type="Proteomes" id="UP000181981">
    <property type="component" value="Unassembled WGS sequence"/>
</dbReference>